<name>A0ABT2YKT3_9BURK</name>
<dbReference type="EMBL" id="JAJIRN010000010">
    <property type="protein sequence ID" value="MCV2370663.1"/>
    <property type="molecule type" value="Genomic_DNA"/>
</dbReference>
<dbReference type="InterPro" id="IPR045670">
    <property type="entry name" value="DUF5916"/>
</dbReference>
<reference evidence="2 3" key="1">
    <citation type="submission" date="2021-11" db="EMBL/GenBank/DDBJ databases">
        <authorList>
            <person name="Liang Q."/>
            <person name="Mou H."/>
            <person name="Liu Z."/>
        </authorList>
    </citation>
    <scope>NUCLEOTIDE SEQUENCE [LARGE SCALE GENOMIC DNA]</scope>
    <source>
        <strain evidence="2 3">CHU3</strain>
    </source>
</reference>
<evidence type="ECO:0000313" key="2">
    <source>
        <dbReference type="EMBL" id="MCV2370663.1"/>
    </source>
</evidence>
<dbReference type="Proteomes" id="UP001209701">
    <property type="component" value="Unassembled WGS sequence"/>
</dbReference>
<protein>
    <submittedName>
        <fullName evidence="2">Carbohydrate binding family 9 domain-containing protein</fullName>
    </submittedName>
</protein>
<organism evidence="2 3">
    <name type="scientific">Roseateles oligotrophus</name>
    <dbReference type="NCBI Taxonomy" id="1769250"/>
    <lineage>
        <taxon>Bacteria</taxon>
        <taxon>Pseudomonadati</taxon>
        <taxon>Pseudomonadota</taxon>
        <taxon>Betaproteobacteria</taxon>
        <taxon>Burkholderiales</taxon>
        <taxon>Sphaerotilaceae</taxon>
        <taxon>Roseateles</taxon>
    </lineage>
</organism>
<comment type="caution">
    <text evidence="2">The sequence shown here is derived from an EMBL/GenBank/DDBJ whole genome shotgun (WGS) entry which is preliminary data.</text>
</comment>
<dbReference type="CDD" id="cd09618">
    <property type="entry name" value="CBM9_like_2"/>
    <property type="match status" value="1"/>
</dbReference>
<evidence type="ECO:0000313" key="3">
    <source>
        <dbReference type="Proteomes" id="UP001209701"/>
    </source>
</evidence>
<gene>
    <name evidence="2" type="ORF">LNV07_21470</name>
</gene>
<dbReference type="Gene3D" id="2.60.40.1190">
    <property type="match status" value="1"/>
</dbReference>
<dbReference type="Pfam" id="PF19313">
    <property type="entry name" value="DUF5916"/>
    <property type="match status" value="1"/>
</dbReference>
<sequence length="757" mass="83894">MSANASVGIEALRLQAGEIGVRIDGRLDEAVWQRAPLFDRFVQFLPQDRQTARWRTTVQVVVSEDALVFGIRAYDPAPELIRAPLARRDKVLRDQDFVSVVLDPVGQRRSAQFARVSAAGVIADGLFNADDDSEDFAPDFDLQTAVQLLPDGYSVELRWPLAALRFPYADGAPWLLMVTRNTPREASTLDVSAPLTKDSLNFIAELQPLAGLADLVEQVRERSFLNIRPELTARKERESDPLSQRNQRELSLGLELKWRPRADWVIDAVINPDFSQVELDTPQLAGNTRFALSVQEKRAFFLESTDVVGQSQSDGNQDQQSLAAFYSRAITNPDWGLRATWRGASAEATLLSMRDAGGGEIFRANAYGTRTLTQSMGSRASFARARQQFAIGAQSLGLALIASQRDYGAGASNTVLGSDFAAPLGDTDLLRGHLLASSTSAGFDANDHLRRISAETGHKLWTEWRRRSEDWNNSAQYEQVSPRFANDNGFVSQTGFRRVTAQLNRRLPAQNLAAPALGDWASLEAHELELQLKLMQSQTLNDPQQGVKAGEVIERQVQPGIWLAAARNTGVWGHLGLDQQRARSGGMLHQPRTLNLGFESNPNAWLTLLSAELAWGRRLDVEADRLGRGASLMLQAKLRSPLPWGAWLELEQQLGQSFVRNALAQRSFTETNAQTLAVLHLSARDSLRAIAQQTRYQRLAEANLLAADERSRHLSLVYQHRQGLSRVLSLGLVSALDRPAQQRNTELFAKAAFAFQP</sequence>
<evidence type="ECO:0000259" key="1">
    <source>
        <dbReference type="Pfam" id="PF19313"/>
    </source>
</evidence>
<proteinExistence type="predicted"/>
<dbReference type="SUPFAM" id="SSF49344">
    <property type="entry name" value="CBD9-like"/>
    <property type="match status" value="1"/>
</dbReference>
<keyword evidence="3" id="KW-1185">Reference proteome</keyword>
<feature type="domain" description="DUF5916" evidence="1">
    <location>
        <begin position="243"/>
        <end position="308"/>
    </location>
</feature>
<accession>A0ABT2YKT3</accession>